<dbReference type="InterPro" id="IPR036397">
    <property type="entry name" value="RNaseH_sf"/>
</dbReference>
<dbReference type="Pfam" id="PF13966">
    <property type="entry name" value="zf-RVT"/>
    <property type="match status" value="1"/>
</dbReference>
<gene>
    <name evidence="3" type="ORF">DH2020_014213</name>
</gene>
<dbReference type="InterPro" id="IPR026960">
    <property type="entry name" value="RVT-Znf"/>
</dbReference>
<feature type="domain" description="Reverse transcriptase zinc-binding" evidence="2">
    <location>
        <begin position="13"/>
        <end position="84"/>
    </location>
</feature>
<evidence type="ECO:0000259" key="2">
    <source>
        <dbReference type="Pfam" id="PF13966"/>
    </source>
</evidence>
<dbReference type="InterPro" id="IPR052929">
    <property type="entry name" value="RNase_H-like_EbsB-rel"/>
</dbReference>
<dbReference type="EMBL" id="JABTTQ020000007">
    <property type="protein sequence ID" value="KAK6151578.1"/>
    <property type="molecule type" value="Genomic_DNA"/>
</dbReference>
<dbReference type="InterPro" id="IPR002156">
    <property type="entry name" value="RNaseH_domain"/>
</dbReference>
<dbReference type="Pfam" id="PF13456">
    <property type="entry name" value="RVT_3"/>
    <property type="match status" value="1"/>
</dbReference>
<evidence type="ECO:0000259" key="1">
    <source>
        <dbReference type="Pfam" id="PF13456"/>
    </source>
</evidence>
<evidence type="ECO:0008006" key="5">
    <source>
        <dbReference type="Google" id="ProtNLM"/>
    </source>
</evidence>
<name>A0ABR0WX97_REHGL</name>
<organism evidence="3 4">
    <name type="scientific">Rehmannia glutinosa</name>
    <name type="common">Chinese foxglove</name>
    <dbReference type="NCBI Taxonomy" id="99300"/>
    <lineage>
        <taxon>Eukaryota</taxon>
        <taxon>Viridiplantae</taxon>
        <taxon>Streptophyta</taxon>
        <taxon>Embryophyta</taxon>
        <taxon>Tracheophyta</taxon>
        <taxon>Spermatophyta</taxon>
        <taxon>Magnoliopsida</taxon>
        <taxon>eudicotyledons</taxon>
        <taxon>Gunneridae</taxon>
        <taxon>Pentapetalae</taxon>
        <taxon>asterids</taxon>
        <taxon>lamiids</taxon>
        <taxon>Lamiales</taxon>
        <taxon>Orobanchaceae</taxon>
        <taxon>Rehmannieae</taxon>
        <taxon>Rehmannia</taxon>
    </lineage>
</organism>
<sequence length="326" mass="37161">MAESDSHASSGSGTKGNLWKWLWALNVPTKIKIFLWKCAHGILPTKTKLRRKGMDITPLCSRCELEEETIEHALRDCKWAEFFWAVSPLRITWTRTEERGSIGDWLNRMRQHGETESQGLFAFLMWSIWSARNRFTFNGIEEDHNHYLRLATSRMEDYSGVRSEGVTLGHQPATEQWKPPAEGVVKINVDASIREKSGTGIRVIIRDWKGQVLKTPSRYFPSEYEVEVAEGLACREELQLARDMELKQVVLETDNLNLSRRLARPADDLTYFGNVVLDILDLAKNFDSFSPSFIKRSGNIHGPDAISQVASIIPNIWNGTGKILVE</sequence>
<evidence type="ECO:0000313" key="4">
    <source>
        <dbReference type="Proteomes" id="UP001318860"/>
    </source>
</evidence>
<comment type="caution">
    <text evidence="3">The sequence shown here is derived from an EMBL/GenBank/DDBJ whole genome shotgun (WGS) entry which is preliminary data.</text>
</comment>
<evidence type="ECO:0000313" key="3">
    <source>
        <dbReference type="EMBL" id="KAK6151578.1"/>
    </source>
</evidence>
<proteinExistence type="predicted"/>
<protein>
    <recommendedName>
        <fullName evidence="5">Reverse transcriptase</fullName>
    </recommendedName>
</protein>
<accession>A0ABR0WX97</accession>
<dbReference type="Proteomes" id="UP001318860">
    <property type="component" value="Unassembled WGS sequence"/>
</dbReference>
<dbReference type="CDD" id="cd06222">
    <property type="entry name" value="RNase_H_like"/>
    <property type="match status" value="1"/>
</dbReference>
<keyword evidence="4" id="KW-1185">Reference proteome</keyword>
<dbReference type="PANTHER" id="PTHR47074:SF48">
    <property type="entry name" value="POLYNUCLEOTIDYL TRANSFERASE, RIBONUCLEASE H-LIKE SUPERFAMILY PROTEIN"/>
    <property type="match status" value="1"/>
</dbReference>
<dbReference type="InterPro" id="IPR044730">
    <property type="entry name" value="RNase_H-like_dom_plant"/>
</dbReference>
<feature type="domain" description="RNase H type-1" evidence="1">
    <location>
        <begin position="188"/>
        <end position="299"/>
    </location>
</feature>
<dbReference type="Gene3D" id="3.30.420.10">
    <property type="entry name" value="Ribonuclease H-like superfamily/Ribonuclease H"/>
    <property type="match status" value="1"/>
</dbReference>
<reference evidence="3 4" key="1">
    <citation type="journal article" date="2021" name="Comput. Struct. Biotechnol. J.">
        <title>De novo genome assembly of the potent medicinal plant Rehmannia glutinosa using nanopore technology.</title>
        <authorList>
            <person name="Ma L."/>
            <person name="Dong C."/>
            <person name="Song C."/>
            <person name="Wang X."/>
            <person name="Zheng X."/>
            <person name="Niu Y."/>
            <person name="Chen S."/>
            <person name="Feng W."/>
        </authorList>
    </citation>
    <scope>NUCLEOTIDE SEQUENCE [LARGE SCALE GENOMIC DNA]</scope>
    <source>
        <strain evidence="3">DH-2019</strain>
    </source>
</reference>
<dbReference type="PANTHER" id="PTHR47074">
    <property type="entry name" value="BNAC02G40300D PROTEIN"/>
    <property type="match status" value="1"/>
</dbReference>